<dbReference type="GO" id="GO:0003676">
    <property type="term" value="F:nucleic acid binding"/>
    <property type="evidence" value="ECO:0007669"/>
    <property type="project" value="InterPro"/>
</dbReference>
<evidence type="ECO:0000259" key="1">
    <source>
        <dbReference type="PROSITE" id="PS50994"/>
    </source>
</evidence>
<dbReference type="PROSITE" id="PS50994">
    <property type="entry name" value="INTEGRASE"/>
    <property type="match status" value="1"/>
</dbReference>
<dbReference type="InterPro" id="IPR025724">
    <property type="entry name" value="GAG-pre-integrase_dom"/>
</dbReference>
<dbReference type="InterPro" id="IPR012337">
    <property type="entry name" value="RNaseH-like_sf"/>
</dbReference>
<dbReference type="PANTHER" id="PTHR42648:SF27">
    <property type="entry name" value="RNA-DIRECTED DNA POLYMERASE"/>
    <property type="match status" value="1"/>
</dbReference>
<dbReference type="Pfam" id="PF13976">
    <property type="entry name" value="gag_pre-integrs"/>
    <property type="match status" value="1"/>
</dbReference>
<feature type="domain" description="Integrase catalytic" evidence="1">
    <location>
        <begin position="58"/>
        <end position="214"/>
    </location>
</feature>
<reference evidence="2" key="2">
    <citation type="journal article" date="2024" name="Plant">
        <title>Genomic evolution and insights into agronomic trait innovations of Sesamum species.</title>
        <authorList>
            <person name="Miao H."/>
            <person name="Wang L."/>
            <person name="Qu L."/>
            <person name="Liu H."/>
            <person name="Sun Y."/>
            <person name="Le M."/>
            <person name="Wang Q."/>
            <person name="Wei S."/>
            <person name="Zheng Y."/>
            <person name="Lin W."/>
            <person name="Duan Y."/>
            <person name="Cao H."/>
            <person name="Xiong S."/>
            <person name="Wang X."/>
            <person name="Wei L."/>
            <person name="Li C."/>
            <person name="Ma Q."/>
            <person name="Ju M."/>
            <person name="Zhao R."/>
            <person name="Li G."/>
            <person name="Mu C."/>
            <person name="Tian Q."/>
            <person name="Mei H."/>
            <person name="Zhang T."/>
            <person name="Gao T."/>
            <person name="Zhang H."/>
        </authorList>
    </citation>
    <scope>NUCLEOTIDE SEQUENCE</scope>
    <source>
        <strain evidence="2">KEN1</strain>
    </source>
</reference>
<accession>A0AAW2WW61</accession>
<dbReference type="EMBL" id="JACGWN010000006">
    <property type="protein sequence ID" value="KAL0445869.1"/>
    <property type="molecule type" value="Genomic_DNA"/>
</dbReference>
<evidence type="ECO:0000313" key="2">
    <source>
        <dbReference type="EMBL" id="KAL0445869.1"/>
    </source>
</evidence>
<proteinExistence type="predicted"/>
<dbReference type="InterPro" id="IPR001584">
    <property type="entry name" value="Integrase_cat-core"/>
</dbReference>
<comment type="caution">
    <text evidence="2">The sequence shown here is derived from an EMBL/GenBank/DDBJ whole genome shotgun (WGS) entry which is preliminary data.</text>
</comment>
<protein>
    <recommendedName>
        <fullName evidence="1">Integrase catalytic domain-containing protein</fullName>
    </recommendedName>
</protein>
<dbReference type="AlphaFoldDB" id="A0AAW2WW61"/>
<dbReference type="PANTHER" id="PTHR42648">
    <property type="entry name" value="TRANSPOSASE, PUTATIVE-RELATED"/>
    <property type="match status" value="1"/>
</dbReference>
<name>A0AAW2WW61_9LAMI</name>
<dbReference type="GO" id="GO:0015074">
    <property type="term" value="P:DNA integration"/>
    <property type="evidence" value="ECO:0007669"/>
    <property type="project" value="InterPro"/>
</dbReference>
<reference evidence="2" key="1">
    <citation type="submission" date="2020-06" db="EMBL/GenBank/DDBJ databases">
        <authorList>
            <person name="Li T."/>
            <person name="Hu X."/>
            <person name="Zhang T."/>
            <person name="Song X."/>
            <person name="Zhang H."/>
            <person name="Dai N."/>
            <person name="Sheng W."/>
            <person name="Hou X."/>
            <person name="Wei L."/>
        </authorList>
    </citation>
    <scope>NUCLEOTIDE SEQUENCE</scope>
    <source>
        <strain evidence="2">KEN1</strain>
        <tissue evidence="2">Leaf</tissue>
    </source>
</reference>
<organism evidence="2">
    <name type="scientific">Sesamum latifolium</name>
    <dbReference type="NCBI Taxonomy" id="2727402"/>
    <lineage>
        <taxon>Eukaryota</taxon>
        <taxon>Viridiplantae</taxon>
        <taxon>Streptophyta</taxon>
        <taxon>Embryophyta</taxon>
        <taxon>Tracheophyta</taxon>
        <taxon>Spermatophyta</taxon>
        <taxon>Magnoliopsida</taxon>
        <taxon>eudicotyledons</taxon>
        <taxon>Gunneridae</taxon>
        <taxon>Pentapetalae</taxon>
        <taxon>asterids</taxon>
        <taxon>lamiids</taxon>
        <taxon>Lamiales</taxon>
        <taxon>Pedaliaceae</taxon>
        <taxon>Sesamum</taxon>
    </lineage>
</organism>
<sequence>MKLDNHDNAQTWHARLSHISNDRMKKLVDSKSLEVDDVDNLPTCEPCLKGKMTKKLFIGQSTLASGLLDLIHTDICGPLNTPAKGGYSYFINFTDDHSRYGYIYLMRYKFEAIGRFKEYRLKVENQTDRKIKTLWSDRDKEYLSGEFIDHLKENEILSQWTPPETPQLNGVAERRNQTLLDMVRSMMSFIELPCPSRDTLLRQRPSCLTWHHPR</sequence>
<dbReference type="InterPro" id="IPR036397">
    <property type="entry name" value="RNaseH_sf"/>
</dbReference>
<dbReference type="Gene3D" id="3.30.420.10">
    <property type="entry name" value="Ribonuclease H-like superfamily/Ribonuclease H"/>
    <property type="match status" value="1"/>
</dbReference>
<dbReference type="SUPFAM" id="SSF53098">
    <property type="entry name" value="Ribonuclease H-like"/>
    <property type="match status" value="1"/>
</dbReference>
<dbReference type="InterPro" id="IPR039537">
    <property type="entry name" value="Retrotran_Ty1/copia-like"/>
</dbReference>
<gene>
    <name evidence="2" type="ORF">Slati_1714800</name>
</gene>